<name>A0A1A8XLE1_9PROT</name>
<protein>
    <submittedName>
        <fullName evidence="1">HPr kinase</fullName>
    </submittedName>
</protein>
<keyword evidence="1" id="KW-0808">Transferase</keyword>
<dbReference type="Proteomes" id="UP000199169">
    <property type="component" value="Unassembled WGS sequence"/>
</dbReference>
<dbReference type="InterPro" id="IPR027600">
    <property type="entry name" value="HprK-rel_A"/>
</dbReference>
<keyword evidence="2" id="KW-1185">Reference proteome</keyword>
<reference evidence="1 2" key="1">
    <citation type="submission" date="2016-06" db="EMBL/GenBank/DDBJ databases">
        <authorList>
            <person name="Kjaerup R.B."/>
            <person name="Dalgaard T.S."/>
            <person name="Juul-Madsen H.R."/>
        </authorList>
    </citation>
    <scope>NUCLEOTIDE SEQUENCE [LARGE SCALE GENOMIC DNA]</scope>
    <source>
        <strain evidence="1">3</strain>
    </source>
</reference>
<dbReference type="InterPro" id="IPR027417">
    <property type="entry name" value="P-loop_NTPase"/>
</dbReference>
<dbReference type="AlphaFoldDB" id="A0A1A8XLE1"/>
<dbReference type="EMBL" id="FLQX01000095">
    <property type="protein sequence ID" value="SBT05232.1"/>
    <property type="molecule type" value="Genomic_DNA"/>
</dbReference>
<sequence>MTAPTLASVPRDVLRRHLGSEGVCLRIPPFTARIRSPIPIVGEGLATLYAEYELLPSDGTFADFHVAVVYGRRFPKALCVFEMDGLRPFTPLAVGEAFAFLEWGLNWCVTGYCHTLISIHAAVLERHGRVLIMPAPPGSGKSTLCAALLLNGWRLLSDEMALLDPRTGLILPAPRPVSLKNQSIEIIRQLAPHAIFGPLARDTMKGTVAHMRVPSDSLARAAEPALPGWLIFPRYLPESPARLVARAKSEGFMQLAENSFNQNVHGRPGFEALSDLVARSDCYDFTYSRLAEAIEVFDRLPLPP</sequence>
<evidence type="ECO:0000313" key="1">
    <source>
        <dbReference type="EMBL" id="SBT05232.1"/>
    </source>
</evidence>
<proteinExistence type="predicted"/>
<accession>A0A1A8XLE1</accession>
<gene>
    <name evidence="1" type="ORF">ACCAA_200024</name>
</gene>
<evidence type="ECO:0000313" key="2">
    <source>
        <dbReference type="Proteomes" id="UP000199169"/>
    </source>
</evidence>
<dbReference type="STRING" id="1860102.ACCAA_200024"/>
<organism evidence="1 2">
    <name type="scientific">Candidatus Accumulibacter aalborgensis</name>
    <dbReference type="NCBI Taxonomy" id="1860102"/>
    <lineage>
        <taxon>Bacteria</taxon>
        <taxon>Pseudomonadati</taxon>
        <taxon>Pseudomonadota</taxon>
        <taxon>Betaproteobacteria</taxon>
        <taxon>Candidatus Accumulibacter</taxon>
    </lineage>
</organism>
<keyword evidence="1" id="KW-0418">Kinase</keyword>
<dbReference type="NCBIfam" id="TIGR04352">
    <property type="entry name" value="HprK_rel_A"/>
    <property type="match status" value="1"/>
</dbReference>
<dbReference type="GO" id="GO:0016301">
    <property type="term" value="F:kinase activity"/>
    <property type="evidence" value="ECO:0007669"/>
    <property type="project" value="UniProtKB-KW"/>
</dbReference>
<dbReference type="Gene3D" id="3.40.50.300">
    <property type="entry name" value="P-loop containing nucleotide triphosphate hydrolases"/>
    <property type="match status" value="1"/>
</dbReference>
<dbReference type="RefSeq" id="WP_245754472.1">
    <property type="nucleotide sequence ID" value="NZ_FLQX01000095.1"/>
</dbReference>
<dbReference type="SUPFAM" id="SSF53795">
    <property type="entry name" value="PEP carboxykinase-like"/>
    <property type="match status" value="1"/>
</dbReference>